<evidence type="ECO:0000256" key="1">
    <source>
        <dbReference type="PROSITE-ProRule" id="PRU00042"/>
    </source>
</evidence>
<dbReference type="SMART" id="SM00355">
    <property type="entry name" value="ZnF_C2H2"/>
    <property type="match status" value="2"/>
</dbReference>
<name>A0A4V3SCM5_9HYME</name>
<evidence type="ECO:0000313" key="5">
    <source>
        <dbReference type="Proteomes" id="UP000310200"/>
    </source>
</evidence>
<dbReference type="PROSITE" id="PS00028">
    <property type="entry name" value="ZINC_FINGER_C2H2_1"/>
    <property type="match status" value="1"/>
</dbReference>
<keyword evidence="1" id="KW-0863">Zinc-finger</keyword>
<feature type="domain" description="C2H2-type" evidence="3">
    <location>
        <begin position="68"/>
        <end position="91"/>
    </location>
</feature>
<dbReference type="SUPFAM" id="SSF57667">
    <property type="entry name" value="beta-beta-alpha zinc fingers"/>
    <property type="match status" value="1"/>
</dbReference>
<protein>
    <recommendedName>
        <fullName evidence="3">C2H2-type domain-containing protein</fullName>
    </recommendedName>
</protein>
<evidence type="ECO:0000259" key="3">
    <source>
        <dbReference type="PROSITE" id="PS50157"/>
    </source>
</evidence>
<organism evidence="4 5">
    <name type="scientific">Temnothorax longispinosus</name>
    <dbReference type="NCBI Taxonomy" id="300112"/>
    <lineage>
        <taxon>Eukaryota</taxon>
        <taxon>Metazoa</taxon>
        <taxon>Ecdysozoa</taxon>
        <taxon>Arthropoda</taxon>
        <taxon>Hexapoda</taxon>
        <taxon>Insecta</taxon>
        <taxon>Pterygota</taxon>
        <taxon>Neoptera</taxon>
        <taxon>Endopterygota</taxon>
        <taxon>Hymenoptera</taxon>
        <taxon>Apocrita</taxon>
        <taxon>Aculeata</taxon>
        <taxon>Formicoidea</taxon>
        <taxon>Formicidae</taxon>
        <taxon>Myrmicinae</taxon>
        <taxon>Temnothorax</taxon>
    </lineage>
</organism>
<comment type="caution">
    <text evidence="4">The sequence shown here is derived from an EMBL/GenBank/DDBJ whole genome shotgun (WGS) entry which is preliminary data.</text>
</comment>
<dbReference type="PROSITE" id="PS50157">
    <property type="entry name" value="ZINC_FINGER_C2H2_2"/>
    <property type="match status" value="1"/>
</dbReference>
<dbReference type="EMBL" id="QBLH01000159">
    <property type="protein sequence ID" value="TGZ57364.1"/>
    <property type="molecule type" value="Genomic_DNA"/>
</dbReference>
<sequence length="176" mass="18997">MAMDGSPPSKKKKLCKDVGGFSEEDSQSTTSPEKSQEKLSPRHSDSSSQEQTPSAGTSRTSEETEELHTCSKCGASFTSNLSLVYHLLKIHQSGSLSQEQTSSAGTSQSPICDGDLSVTAELIALLQPYCQEIEQTPSAGTLRTSEETEESHTCPKCGESSKSILWLAFHLLIMHK</sequence>
<feature type="region of interest" description="Disordered" evidence="2">
    <location>
        <begin position="1"/>
        <end position="64"/>
    </location>
</feature>
<feature type="compositionally biased region" description="Basic and acidic residues" evidence="2">
    <location>
        <begin position="34"/>
        <end position="45"/>
    </location>
</feature>
<feature type="compositionally biased region" description="Polar residues" evidence="2">
    <location>
        <begin position="46"/>
        <end position="59"/>
    </location>
</feature>
<keyword evidence="5" id="KW-1185">Reference proteome</keyword>
<dbReference type="GO" id="GO:0008270">
    <property type="term" value="F:zinc ion binding"/>
    <property type="evidence" value="ECO:0007669"/>
    <property type="project" value="UniProtKB-KW"/>
</dbReference>
<keyword evidence="1" id="KW-0479">Metal-binding</keyword>
<dbReference type="Proteomes" id="UP000310200">
    <property type="component" value="Unassembled WGS sequence"/>
</dbReference>
<dbReference type="AlphaFoldDB" id="A0A4V3SCM5"/>
<dbReference type="InterPro" id="IPR013087">
    <property type="entry name" value="Znf_C2H2_type"/>
</dbReference>
<keyword evidence="1" id="KW-0862">Zinc</keyword>
<proteinExistence type="predicted"/>
<dbReference type="InterPro" id="IPR036236">
    <property type="entry name" value="Znf_C2H2_sf"/>
</dbReference>
<accession>A0A4V3SCM5</accession>
<gene>
    <name evidence="4" type="ORF">DBV15_03192</name>
</gene>
<evidence type="ECO:0000256" key="2">
    <source>
        <dbReference type="SAM" id="MobiDB-lite"/>
    </source>
</evidence>
<reference evidence="4 5" key="1">
    <citation type="journal article" date="2019" name="Philos. Trans. R. Soc. Lond., B, Biol. Sci.">
        <title>Ant behaviour and brain gene expression of defending hosts depend on the ecological success of the intruding social parasite.</title>
        <authorList>
            <person name="Kaur R."/>
            <person name="Stoldt M."/>
            <person name="Jongepier E."/>
            <person name="Feldmeyer B."/>
            <person name="Menzel F."/>
            <person name="Bornberg-Bauer E."/>
            <person name="Foitzik S."/>
        </authorList>
    </citation>
    <scope>NUCLEOTIDE SEQUENCE [LARGE SCALE GENOMIC DNA]</scope>
    <source>
        <tissue evidence="4">Whole body</tissue>
    </source>
</reference>
<evidence type="ECO:0000313" key="4">
    <source>
        <dbReference type="EMBL" id="TGZ57364.1"/>
    </source>
</evidence>